<proteinExistence type="predicted"/>
<dbReference type="PANTHER" id="PTHR47804">
    <property type="entry name" value="60S RIBOSOMAL PROTEIN L19"/>
    <property type="match status" value="1"/>
</dbReference>
<accession>A0A8H7BIY4</accession>
<dbReference type="InterPro" id="IPR052430">
    <property type="entry name" value="IVT-Associated"/>
</dbReference>
<dbReference type="AlphaFoldDB" id="A0A8H7BIY4"/>
<dbReference type="GO" id="GO:0015743">
    <property type="term" value="P:malate transport"/>
    <property type="evidence" value="ECO:0007669"/>
    <property type="project" value="InterPro"/>
</dbReference>
<dbReference type="GO" id="GO:0016020">
    <property type="term" value="C:membrane"/>
    <property type="evidence" value="ECO:0007669"/>
    <property type="project" value="UniProtKB-SubCell"/>
</dbReference>
<protein>
    <recommendedName>
        <fullName evidence="8">DUF2421 domain-containing protein</fullName>
    </recommendedName>
</protein>
<evidence type="ECO:0008006" key="8">
    <source>
        <dbReference type="Google" id="ProtNLM"/>
    </source>
</evidence>
<dbReference type="OrthoDB" id="68611at2759"/>
<keyword evidence="4 5" id="KW-0472">Membrane</keyword>
<organism evidence="6 7">
    <name type="scientific">Apophysomyces ossiformis</name>
    <dbReference type="NCBI Taxonomy" id="679940"/>
    <lineage>
        <taxon>Eukaryota</taxon>
        <taxon>Fungi</taxon>
        <taxon>Fungi incertae sedis</taxon>
        <taxon>Mucoromycota</taxon>
        <taxon>Mucoromycotina</taxon>
        <taxon>Mucoromycetes</taxon>
        <taxon>Mucorales</taxon>
        <taxon>Mucorineae</taxon>
        <taxon>Mucoraceae</taxon>
        <taxon>Apophysomyces</taxon>
    </lineage>
</organism>
<feature type="transmembrane region" description="Helical" evidence="5">
    <location>
        <begin position="5"/>
        <end position="22"/>
    </location>
</feature>
<gene>
    <name evidence="6" type="ORF">EC973_005799</name>
</gene>
<dbReference type="InterPro" id="IPR020966">
    <property type="entry name" value="ALMT"/>
</dbReference>
<evidence type="ECO:0000256" key="2">
    <source>
        <dbReference type="ARBA" id="ARBA00022692"/>
    </source>
</evidence>
<evidence type="ECO:0000256" key="4">
    <source>
        <dbReference type="ARBA" id="ARBA00023136"/>
    </source>
</evidence>
<reference evidence="6" key="1">
    <citation type="submission" date="2020-01" db="EMBL/GenBank/DDBJ databases">
        <title>Genome Sequencing of Three Apophysomyces-Like Fungal Strains Confirms a Novel Fungal Genus in the Mucoromycota with divergent Burkholderia-like Endosymbiotic Bacteria.</title>
        <authorList>
            <person name="Stajich J.E."/>
            <person name="Macias A.M."/>
            <person name="Carter-House D."/>
            <person name="Lovett B."/>
            <person name="Kasson L.R."/>
            <person name="Berry K."/>
            <person name="Grigoriev I."/>
            <person name="Chang Y."/>
            <person name="Spatafora J."/>
            <person name="Kasson M.T."/>
        </authorList>
    </citation>
    <scope>NUCLEOTIDE SEQUENCE</scope>
    <source>
        <strain evidence="6">NRRL A-21654</strain>
    </source>
</reference>
<dbReference type="Pfam" id="PF11744">
    <property type="entry name" value="ALMT"/>
    <property type="match status" value="1"/>
</dbReference>
<dbReference type="EMBL" id="JABAYA010000339">
    <property type="protein sequence ID" value="KAF7720898.1"/>
    <property type="molecule type" value="Genomic_DNA"/>
</dbReference>
<evidence type="ECO:0000256" key="5">
    <source>
        <dbReference type="SAM" id="Phobius"/>
    </source>
</evidence>
<dbReference type="Proteomes" id="UP000605846">
    <property type="component" value="Unassembled WGS sequence"/>
</dbReference>
<feature type="transmembrane region" description="Helical" evidence="5">
    <location>
        <begin position="93"/>
        <end position="112"/>
    </location>
</feature>
<sequence length="415" mass="46957">MIGTVIGGGISIIVMTVTRAIFQPTWSWHAALLLCILMFCQVFVIARIKLLPTMAYAGSIGLLTTVIILLSGYPDLITHRLSYAAELAAWRVLNLVIGIIIASIAALFIFPLKASRTMRKNLASALSETANLYELVTEAYLDLQDKNHAAIAGSLTPDYKRISVVPQFSVTEAIFSTVNPERTDGIQPMWSRDPISDLSNKAIGVLMKLQAESTRVRNVANEAYLHAPFHILQNDRNRWLLHRNRAKRYSEAIEAMKRLVWPIVSYRLILPIISMADTLRASGEDYFSGSRFALSTLTLTSFRKSIKVMRQLADILKDTHRKLLDYPEEWAELRKTALICRRQIRTELEQTVQVSAFSQTDGLTLLSYYAFLVRCYFIWDELLAIINKLGFPSDGENQTDDDYVLPQREPQLPNE</sequence>
<keyword evidence="3 5" id="KW-1133">Transmembrane helix</keyword>
<evidence type="ECO:0000313" key="7">
    <source>
        <dbReference type="Proteomes" id="UP000605846"/>
    </source>
</evidence>
<comment type="subcellular location">
    <subcellularLocation>
        <location evidence="1">Membrane</location>
        <topology evidence="1">Multi-pass membrane protein</topology>
    </subcellularLocation>
</comment>
<evidence type="ECO:0000256" key="3">
    <source>
        <dbReference type="ARBA" id="ARBA00022989"/>
    </source>
</evidence>
<feature type="transmembrane region" description="Helical" evidence="5">
    <location>
        <begin position="53"/>
        <end position="73"/>
    </location>
</feature>
<name>A0A8H7BIY4_9FUNG</name>
<feature type="transmembrane region" description="Helical" evidence="5">
    <location>
        <begin position="28"/>
        <end position="46"/>
    </location>
</feature>
<evidence type="ECO:0000313" key="6">
    <source>
        <dbReference type="EMBL" id="KAF7720898.1"/>
    </source>
</evidence>
<dbReference type="PANTHER" id="PTHR47804:SF3">
    <property type="entry name" value="PROTEIN BRE4"/>
    <property type="match status" value="1"/>
</dbReference>
<keyword evidence="7" id="KW-1185">Reference proteome</keyword>
<comment type="caution">
    <text evidence="6">The sequence shown here is derived from an EMBL/GenBank/DDBJ whole genome shotgun (WGS) entry which is preliminary data.</text>
</comment>
<evidence type="ECO:0000256" key="1">
    <source>
        <dbReference type="ARBA" id="ARBA00004141"/>
    </source>
</evidence>
<keyword evidence="2 5" id="KW-0812">Transmembrane</keyword>